<evidence type="ECO:0000313" key="4">
    <source>
        <dbReference type="Proteomes" id="UP000541033"/>
    </source>
</evidence>
<keyword evidence="1" id="KW-0732">Signal</keyword>
<reference evidence="3 4" key="1">
    <citation type="submission" date="2020-02" db="EMBL/GenBank/DDBJ databases">
        <title>Sequencing the genomes of 1000 actinobacteria strains.</title>
        <authorList>
            <person name="Klenk H.-P."/>
        </authorList>
    </citation>
    <scope>NUCLEOTIDE SEQUENCE [LARGE SCALE GENOMIC DNA]</scope>
    <source>
        <strain evidence="3 4">DSM 27960</strain>
    </source>
</reference>
<protein>
    <submittedName>
        <fullName evidence="3">Uncharacterized protein (DUF305 family)</fullName>
    </submittedName>
</protein>
<comment type="caution">
    <text evidence="3">The sequence shown here is derived from an EMBL/GenBank/DDBJ whole genome shotgun (WGS) entry which is preliminary data.</text>
</comment>
<keyword evidence="4" id="KW-1185">Reference proteome</keyword>
<feature type="signal peptide" evidence="1">
    <location>
        <begin position="1"/>
        <end position="34"/>
    </location>
</feature>
<dbReference type="RefSeq" id="WP_167148364.1">
    <property type="nucleotide sequence ID" value="NZ_JAAMOX010000001.1"/>
</dbReference>
<dbReference type="AlphaFoldDB" id="A0A7X5QZX1"/>
<dbReference type="PANTHER" id="PTHR36933">
    <property type="entry name" value="SLL0788 PROTEIN"/>
    <property type="match status" value="1"/>
</dbReference>
<proteinExistence type="predicted"/>
<evidence type="ECO:0000259" key="2">
    <source>
        <dbReference type="Pfam" id="PF03713"/>
    </source>
</evidence>
<accession>A0A7X5QZX1</accession>
<dbReference type="InterPro" id="IPR012347">
    <property type="entry name" value="Ferritin-like"/>
</dbReference>
<gene>
    <name evidence="3" type="ORF">FHX76_000927</name>
</gene>
<name>A0A7X5QZX1_9MICO</name>
<dbReference type="PANTHER" id="PTHR36933:SF1">
    <property type="entry name" value="SLL0788 PROTEIN"/>
    <property type="match status" value="1"/>
</dbReference>
<dbReference type="Proteomes" id="UP000541033">
    <property type="component" value="Unassembled WGS sequence"/>
</dbReference>
<dbReference type="Pfam" id="PF03713">
    <property type="entry name" value="DUF305"/>
    <property type="match status" value="1"/>
</dbReference>
<sequence>MASFFLPNNRATTTVAAVSTALAAGLLLAGCTNAAPDAAPTATAPASSASATAFNGNDVMFAQMMLPHHEQALEMSAIVLETPGVDARVTELAQQIAAAQGPEIDQLTQWLSDWGVDAGAGDHSGHGMAGMLTEDDLAQLRDADGPATSILFLEQMIEHHVGAVDMAEPLLSNGENAEVRALAQNVVSSQNDEIDTMRTLLAELQG</sequence>
<feature type="domain" description="DUF305" evidence="2">
    <location>
        <begin position="58"/>
        <end position="201"/>
    </location>
</feature>
<organism evidence="3 4">
    <name type="scientific">Lysinibacter cavernae</name>
    <dbReference type="NCBI Taxonomy" id="1640652"/>
    <lineage>
        <taxon>Bacteria</taxon>
        <taxon>Bacillati</taxon>
        <taxon>Actinomycetota</taxon>
        <taxon>Actinomycetes</taxon>
        <taxon>Micrococcales</taxon>
        <taxon>Microbacteriaceae</taxon>
        <taxon>Lysinibacter</taxon>
    </lineage>
</organism>
<feature type="chain" id="PRO_5030844329" evidence="1">
    <location>
        <begin position="35"/>
        <end position="206"/>
    </location>
</feature>
<dbReference type="Gene3D" id="1.20.1260.10">
    <property type="match status" value="1"/>
</dbReference>
<dbReference type="InterPro" id="IPR005183">
    <property type="entry name" value="DUF305_CopM-like"/>
</dbReference>
<evidence type="ECO:0000313" key="3">
    <source>
        <dbReference type="EMBL" id="NIH53059.1"/>
    </source>
</evidence>
<dbReference type="EMBL" id="JAAMOX010000001">
    <property type="protein sequence ID" value="NIH53059.1"/>
    <property type="molecule type" value="Genomic_DNA"/>
</dbReference>
<evidence type="ECO:0000256" key="1">
    <source>
        <dbReference type="SAM" id="SignalP"/>
    </source>
</evidence>